<dbReference type="Proteomes" id="UP000199107">
    <property type="component" value="Unassembled WGS sequence"/>
</dbReference>
<sequence length="115" mass="13057">MPCGVIGFAILARCSISAAGPVSIRFLVNRRRGEWLTLFHMFHDVEMYAVTPDEYQQVIEEFDSLIHDARTLMVRLEASGMDQSHEAAYYEVHAIYAKVVADQRAYTLSMLDEVA</sequence>
<evidence type="ECO:0000313" key="2">
    <source>
        <dbReference type="Proteomes" id="UP000199107"/>
    </source>
</evidence>
<organism evidence="1 2">
    <name type="scientific">Franzmannia pantelleriensis</name>
    <dbReference type="NCBI Taxonomy" id="48727"/>
    <lineage>
        <taxon>Bacteria</taxon>
        <taxon>Pseudomonadati</taxon>
        <taxon>Pseudomonadota</taxon>
        <taxon>Gammaproteobacteria</taxon>
        <taxon>Oceanospirillales</taxon>
        <taxon>Halomonadaceae</taxon>
        <taxon>Franzmannia</taxon>
    </lineage>
</organism>
<dbReference type="EMBL" id="FNGH01000018">
    <property type="protein sequence ID" value="SDM73601.1"/>
    <property type="molecule type" value="Genomic_DNA"/>
</dbReference>
<dbReference type="STRING" id="48727.SAMN05192555_11854"/>
<gene>
    <name evidence="1" type="ORF">SAMN05192555_11854</name>
</gene>
<name>A0A1G9VNM2_9GAMM</name>
<proteinExistence type="predicted"/>
<evidence type="ECO:0000313" key="1">
    <source>
        <dbReference type="EMBL" id="SDM73601.1"/>
    </source>
</evidence>
<keyword evidence="2" id="KW-1185">Reference proteome</keyword>
<accession>A0A1G9VNM2</accession>
<dbReference type="AlphaFoldDB" id="A0A1G9VNM2"/>
<reference evidence="2" key="1">
    <citation type="submission" date="2016-10" db="EMBL/GenBank/DDBJ databases">
        <authorList>
            <person name="Varghese N."/>
            <person name="Submissions S."/>
        </authorList>
    </citation>
    <scope>NUCLEOTIDE SEQUENCE [LARGE SCALE GENOMIC DNA]</scope>
    <source>
        <strain evidence="2">AAP</strain>
    </source>
</reference>
<protein>
    <submittedName>
        <fullName evidence="1">Uncharacterized protein</fullName>
    </submittedName>
</protein>